<protein>
    <recommendedName>
        <fullName evidence="2">PA domain-containing protein</fullName>
    </recommendedName>
</protein>
<comment type="caution">
    <text evidence="3">The sequence shown here is derived from an EMBL/GenBank/DDBJ whole genome shotgun (WGS) entry which is preliminary data.</text>
</comment>
<feature type="chain" id="PRO_5016292610" description="PA domain-containing protein" evidence="1">
    <location>
        <begin position="24"/>
        <end position="189"/>
    </location>
</feature>
<evidence type="ECO:0000313" key="3">
    <source>
        <dbReference type="EMBL" id="PYE16490.1"/>
    </source>
</evidence>
<dbReference type="InterPro" id="IPR003137">
    <property type="entry name" value="PA_domain"/>
</dbReference>
<reference evidence="3 4" key="1">
    <citation type="submission" date="2018-06" db="EMBL/GenBank/DDBJ databases">
        <title>Genomic Encyclopedia of Type Strains, Phase IV (KMG-IV): sequencing the most valuable type-strain genomes for metagenomic binning, comparative biology and taxonomic classification.</title>
        <authorList>
            <person name="Goeker M."/>
        </authorList>
    </citation>
    <scope>NUCLEOTIDE SEQUENCE [LARGE SCALE GENOMIC DNA]</scope>
    <source>
        <strain evidence="3 4">DSM 45521</strain>
    </source>
</reference>
<dbReference type="AlphaFoldDB" id="A0A318RUR2"/>
<keyword evidence="1" id="KW-0732">Signal</keyword>
<evidence type="ECO:0000313" key="4">
    <source>
        <dbReference type="Proteomes" id="UP000247591"/>
    </source>
</evidence>
<organism evidence="3 4">
    <name type="scientific">Williamsia limnetica</name>
    <dbReference type="NCBI Taxonomy" id="882452"/>
    <lineage>
        <taxon>Bacteria</taxon>
        <taxon>Bacillati</taxon>
        <taxon>Actinomycetota</taxon>
        <taxon>Actinomycetes</taxon>
        <taxon>Mycobacteriales</taxon>
        <taxon>Nocardiaceae</taxon>
        <taxon>Williamsia</taxon>
    </lineage>
</organism>
<dbReference type="InterPro" id="IPR046450">
    <property type="entry name" value="PA_dom_sf"/>
</dbReference>
<dbReference type="SUPFAM" id="SSF52025">
    <property type="entry name" value="PA domain"/>
    <property type="match status" value="1"/>
</dbReference>
<dbReference type="Gene3D" id="3.50.30.30">
    <property type="match status" value="1"/>
</dbReference>
<dbReference type="Pfam" id="PF02225">
    <property type="entry name" value="PA"/>
    <property type="match status" value="1"/>
</dbReference>
<dbReference type="Proteomes" id="UP000247591">
    <property type="component" value="Unassembled WGS sequence"/>
</dbReference>
<dbReference type="PROSITE" id="PS51257">
    <property type="entry name" value="PROKAR_LIPOPROTEIN"/>
    <property type="match status" value="1"/>
</dbReference>
<evidence type="ECO:0000256" key="1">
    <source>
        <dbReference type="SAM" id="SignalP"/>
    </source>
</evidence>
<proteinExistence type="predicted"/>
<keyword evidence="4" id="KW-1185">Reference proteome</keyword>
<feature type="domain" description="PA" evidence="2">
    <location>
        <begin position="90"/>
        <end position="162"/>
    </location>
</feature>
<sequence length="189" mass="18579">MSRSHRAASVLSVLALCAGLAGCATDGNDQLASGSSSAYAVSPSSSSPPVATFSYTPGPVVASVDGAEVALRPFGFSRGADIANVSIVQAGDGCNGEAFGDSPGSVVVVEPGGCPIDSKYANSVKAGASGLLVAEVAPLDEQAGQWSSPPLTMTGIPVLFSTSPDSAELLKKGGAVSIQFAASVGESEN</sequence>
<gene>
    <name evidence="3" type="ORF">DFR67_108243</name>
</gene>
<evidence type="ECO:0000259" key="2">
    <source>
        <dbReference type="Pfam" id="PF02225"/>
    </source>
</evidence>
<feature type="signal peptide" evidence="1">
    <location>
        <begin position="1"/>
        <end position="23"/>
    </location>
</feature>
<dbReference type="CDD" id="cd00538">
    <property type="entry name" value="PA"/>
    <property type="match status" value="1"/>
</dbReference>
<dbReference type="EMBL" id="QJSP01000008">
    <property type="protein sequence ID" value="PYE16490.1"/>
    <property type="molecule type" value="Genomic_DNA"/>
</dbReference>
<name>A0A318RUR2_WILLI</name>
<accession>A0A318RUR2</accession>